<dbReference type="PANTHER" id="PTHR43719">
    <property type="entry name" value="TWO-COMPONENT HISTIDINE KINASE"/>
    <property type="match status" value="1"/>
</dbReference>
<dbReference type="InterPro" id="IPR003594">
    <property type="entry name" value="HATPase_dom"/>
</dbReference>
<feature type="modified residue" description="4-aspartylphosphate" evidence="2">
    <location>
        <position position="1005"/>
    </location>
</feature>
<dbReference type="SUPFAM" id="SSF55785">
    <property type="entry name" value="PYP-like sensor domain (PAS domain)"/>
    <property type="match status" value="1"/>
</dbReference>
<evidence type="ECO:0000313" key="7">
    <source>
        <dbReference type="EMBL" id="KAH7055589.1"/>
    </source>
</evidence>
<dbReference type="Pfam" id="PF00072">
    <property type="entry name" value="Response_reg"/>
    <property type="match status" value="1"/>
</dbReference>
<dbReference type="CDD" id="cd17546">
    <property type="entry name" value="REC_hyHK_CKI1_RcsC-like"/>
    <property type="match status" value="1"/>
</dbReference>
<keyword evidence="7" id="KW-0418">Kinase</keyword>
<dbReference type="InterPro" id="IPR036097">
    <property type="entry name" value="HisK_dim/P_sf"/>
</dbReference>
<feature type="region of interest" description="Disordered" evidence="3">
    <location>
        <begin position="964"/>
        <end position="993"/>
    </location>
</feature>
<feature type="compositionally biased region" description="Polar residues" evidence="3">
    <location>
        <begin position="862"/>
        <end position="875"/>
    </location>
</feature>
<name>A0ABQ8GGJ9_9PEZI</name>
<evidence type="ECO:0000259" key="5">
    <source>
        <dbReference type="PROSITE" id="PS50110"/>
    </source>
</evidence>
<dbReference type="InterPro" id="IPR011006">
    <property type="entry name" value="CheY-like_superfamily"/>
</dbReference>
<dbReference type="NCBIfam" id="TIGR00229">
    <property type="entry name" value="sensory_box"/>
    <property type="match status" value="1"/>
</dbReference>
<dbReference type="PROSITE" id="PS50112">
    <property type="entry name" value="PAS"/>
    <property type="match status" value="1"/>
</dbReference>
<dbReference type="InterPro" id="IPR004358">
    <property type="entry name" value="Sig_transdc_His_kin-like_C"/>
</dbReference>
<protein>
    <submittedName>
        <fullName evidence="7">Histidine kinase</fullName>
    </submittedName>
</protein>
<dbReference type="CDD" id="cd00082">
    <property type="entry name" value="HisKA"/>
    <property type="match status" value="1"/>
</dbReference>
<dbReference type="SUPFAM" id="SSF52172">
    <property type="entry name" value="CheY-like"/>
    <property type="match status" value="1"/>
</dbReference>
<evidence type="ECO:0000256" key="3">
    <source>
        <dbReference type="SAM" id="MobiDB-lite"/>
    </source>
</evidence>
<dbReference type="Gene3D" id="3.40.50.2300">
    <property type="match status" value="1"/>
</dbReference>
<dbReference type="Pfam" id="PF08448">
    <property type="entry name" value="PAS_4"/>
    <property type="match status" value="1"/>
</dbReference>
<keyword evidence="8" id="KW-1185">Reference proteome</keyword>
<dbReference type="InterPro" id="IPR005467">
    <property type="entry name" value="His_kinase_dom"/>
</dbReference>
<evidence type="ECO:0000259" key="6">
    <source>
        <dbReference type="PROSITE" id="PS50112"/>
    </source>
</evidence>
<dbReference type="SMART" id="SM00091">
    <property type="entry name" value="PAS"/>
    <property type="match status" value="1"/>
</dbReference>
<dbReference type="InterPro" id="IPR003661">
    <property type="entry name" value="HisK_dim/P_dom"/>
</dbReference>
<dbReference type="Gene3D" id="3.30.450.20">
    <property type="entry name" value="PAS domain"/>
    <property type="match status" value="2"/>
</dbReference>
<comment type="caution">
    <text evidence="7">The sequence shown here is derived from an EMBL/GenBank/DDBJ whole genome shotgun (WGS) entry which is preliminary data.</text>
</comment>
<evidence type="ECO:0000256" key="2">
    <source>
        <dbReference type="PROSITE-ProRule" id="PRU00169"/>
    </source>
</evidence>
<evidence type="ECO:0000313" key="8">
    <source>
        <dbReference type="Proteomes" id="UP000774617"/>
    </source>
</evidence>
<feature type="domain" description="Histidine kinase" evidence="4">
    <location>
        <begin position="567"/>
        <end position="838"/>
    </location>
</feature>
<dbReference type="InterPro" id="IPR000014">
    <property type="entry name" value="PAS"/>
</dbReference>
<dbReference type="SUPFAM" id="SSF47384">
    <property type="entry name" value="Homodimeric domain of signal transducing histidine kinase"/>
    <property type="match status" value="1"/>
</dbReference>
<dbReference type="PROSITE" id="PS50110">
    <property type="entry name" value="RESPONSE_REGULATORY"/>
    <property type="match status" value="1"/>
</dbReference>
<dbReference type="Proteomes" id="UP000774617">
    <property type="component" value="Unassembled WGS sequence"/>
</dbReference>
<dbReference type="PANTHER" id="PTHR43719:SF30">
    <property type="entry name" value="TWO-COMPONENT SYSTEM RESPONSE REGULATOR"/>
    <property type="match status" value="1"/>
</dbReference>
<keyword evidence="7" id="KW-0808">Transferase</keyword>
<accession>A0ABQ8GGJ9</accession>
<feature type="region of interest" description="Disordered" evidence="3">
    <location>
        <begin position="844"/>
        <end position="883"/>
    </location>
</feature>
<dbReference type="SMART" id="SM00388">
    <property type="entry name" value="HisKA"/>
    <property type="match status" value="1"/>
</dbReference>
<dbReference type="Gene3D" id="3.30.565.10">
    <property type="entry name" value="Histidine kinase-like ATPase, C-terminal domain"/>
    <property type="match status" value="1"/>
</dbReference>
<feature type="domain" description="Response regulatory" evidence="5">
    <location>
        <begin position="918"/>
        <end position="1076"/>
    </location>
</feature>
<evidence type="ECO:0000256" key="1">
    <source>
        <dbReference type="ARBA" id="ARBA00022553"/>
    </source>
</evidence>
<reference evidence="7 8" key="1">
    <citation type="journal article" date="2021" name="Nat. Commun.">
        <title>Genetic determinants of endophytism in the Arabidopsis root mycobiome.</title>
        <authorList>
            <person name="Mesny F."/>
            <person name="Miyauchi S."/>
            <person name="Thiergart T."/>
            <person name="Pickel B."/>
            <person name="Atanasova L."/>
            <person name="Karlsson M."/>
            <person name="Huettel B."/>
            <person name="Barry K.W."/>
            <person name="Haridas S."/>
            <person name="Chen C."/>
            <person name="Bauer D."/>
            <person name="Andreopoulos W."/>
            <person name="Pangilinan J."/>
            <person name="LaButti K."/>
            <person name="Riley R."/>
            <person name="Lipzen A."/>
            <person name="Clum A."/>
            <person name="Drula E."/>
            <person name="Henrissat B."/>
            <person name="Kohler A."/>
            <person name="Grigoriev I.V."/>
            <person name="Martin F.M."/>
            <person name="Hacquard S."/>
        </authorList>
    </citation>
    <scope>NUCLEOTIDE SEQUENCE [LARGE SCALE GENOMIC DNA]</scope>
    <source>
        <strain evidence="7 8">MPI-SDFR-AT-0080</strain>
    </source>
</reference>
<dbReference type="PROSITE" id="PS50109">
    <property type="entry name" value="HIS_KIN"/>
    <property type="match status" value="1"/>
</dbReference>
<gene>
    <name evidence="7" type="ORF">B0J12DRAFT_569623</name>
</gene>
<dbReference type="InterPro" id="IPR001789">
    <property type="entry name" value="Sig_transdc_resp-reg_receiver"/>
</dbReference>
<evidence type="ECO:0000259" key="4">
    <source>
        <dbReference type="PROSITE" id="PS50109"/>
    </source>
</evidence>
<dbReference type="SUPFAM" id="SSF55874">
    <property type="entry name" value="ATPase domain of HSP90 chaperone/DNA topoisomerase II/histidine kinase"/>
    <property type="match status" value="1"/>
</dbReference>
<sequence>MDDRADRDCDPGPLSPPLSLSPRCLDWLKAPSEDLPDYYRFFLNYDWPSTPLGPITTWPDLLRQTTVTILSSPDPRLILWGRDMCLVYNEACLALIGKKHPNALGHGPAHVFSELWKPIKSIVKLAMQQGKATRVQDLPLAIDRNKSFGLEETYWSFTMLPIINSDGTAIGALDEFAESTSQVIAERRINSLIGLGEKAGSASNIRELWSLTLASLEPNSQDIPFALLYSVDEQVTRIGTQPEEPNPSKLKNCILEGTIGISKEHPAAISSFPIAEGDAGFSVPFRRAWTSAQPALLRESDGTMPKHISGLTVDGRGFGEPSNTAIVLPIPPLSGTSVRGFIILGLNPRRPYDEDYQVFIRLLNDRLVKAVASIFLPEEQKRNQEIIEENNSRHNRFSKELERRKQEAEFAEATFTALAECAPIGCVVFQLDGQPRWMNQAYLDLTGLRREDFRGDPHQWSSTVLPEDREQVEQQWHRLIQGQGIQPFEFRVGRPWQSPGSTDESDRMEYSWVLANAFVKRDNDGEPQRILAWLTDISHQKWSQQLQTKRLEDALETKRQSENFIDMTSHEMRNPLSAILQSADGILTALNKRHLQLRKPFVLDSETLENIIDSAKTVILCAQHQKRIVDDITLSKLDSNLLVICPDLVQPVTLVERAIKMYEAELISAKIKLNLSIHQSYENMEIDSVLLDPSRLLQVLINLLTNAIKFTRDRDKRAITIFLSASSRRPSAGHNNLAYIPRRSSRPEHTFRSDWGPGEDLFLQIAVEDTGKGLTEDEMKLLFHRFSQASPKTYGEYGGSGLGLFISRELTELQGGEIGVASQAGVGSTFAFYIKARRPISNSTGTLLPSPMDNLRMPPLRRSSSNKCEQANSGGSADRMPLTALSDPSWTYSRVEMEDVQPAQPVEADPKARYPGLKILIVEDNLINQKVLSQQLRRAGCTTYVANHGLEALEFLSRSTFYSNSPAKAPPKDAPAQPIPSTQSAPAKPSPSSVNRIDISVCLMDLEMPVMDGLSCVRHVRAMEAEGLLNRHVPIIAVTANARSEQIAVAMDAGMDMVITKPFRIPELLPQMDALVRSEEREER</sequence>
<proteinExistence type="predicted"/>
<dbReference type="CDD" id="cd00130">
    <property type="entry name" value="PAS"/>
    <property type="match status" value="1"/>
</dbReference>
<dbReference type="Pfam" id="PF02518">
    <property type="entry name" value="HATPase_c"/>
    <property type="match status" value="1"/>
</dbReference>
<organism evidence="7 8">
    <name type="scientific">Macrophomina phaseolina</name>
    <dbReference type="NCBI Taxonomy" id="35725"/>
    <lineage>
        <taxon>Eukaryota</taxon>
        <taxon>Fungi</taxon>
        <taxon>Dikarya</taxon>
        <taxon>Ascomycota</taxon>
        <taxon>Pezizomycotina</taxon>
        <taxon>Dothideomycetes</taxon>
        <taxon>Dothideomycetes incertae sedis</taxon>
        <taxon>Botryosphaeriales</taxon>
        <taxon>Botryosphaeriaceae</taxon>
        <taxon>Macrophomina</taxon>
    </lineage>
</organism>
<dbReference type="InterPro" id="IPR050956">
    <property type="entry name" value="2C_system_His_kinase"/>
</dbReference>
<dbReference type="InterPro" id="IPR036890">
    <property type="entry name" value="HATPase_C_sf"/>
</dbReference>
<dbReference type="Pfam" id="PF00512">
    <property type="entry name" value="HisKA"/>
    <property type="match status" value="1"/>
</dbReference>
<dbReference type="Gene3D" id="1.10.287.130">
    <property type="match status" value="1"/>
</dbReference>
<dbReference type="EMBL" id="JAGTJR010000008">
    <property type="protein sequence ID" value="KAH7055589.1"/>
    <property type="molecule type" value="Genomic_DNA"/>
</dbReference>
<dbReference type="PRINTS" id="PR00344">
    <property type="entry name" value="BCTRLSENSOR"/>
</dbReference>
<dbReference type="GO" id="GO:0016301">
    <property type="term" value="F:kinase activity"/>
    <property type="evidence" value="ECO:0007669"/>
    <property type="project" value="UniProtKB-KW"/>
</dbReference>
<dbReference type="SMART" id="SM00448">
    <property type="entry name" value="REC"/>
    <property type="match status" value="1"/>
</dbReference>
<keyword evidence="1 2" id="KW-0597">Phosphoprotein</keyword>
<feature type="domain" description="PAS" evidence="6">
    <location>
        <begin position="411"/>
        <end position="483"/>
    </location>
</feature>
<dbReference type="SMART" id="SM00387">
    <property type="entry name" value="HATPase_c"/>
    <property type="match status" value="1"/>
</dbReference>
<feature type="compositionally biased region" description="Polar residues" evidence="3">
    <location>
        <begin position="981"/>
        <end position="993"/>
    </location>
</feature>
<dbReference type="InterPro" id="IPR013656">
    <property type="entry name" value="PAS_4"/>
</dbReference>
<dbReference type="InterPro" id="IPR035965">
    <property type="entry name" value="PAS-like_dom_sf"/>
</dbReference>